<name>A0A2G1UM14_9GAMM</name>
<dbReference type="AlphaFoldDB" id="A0A2G1UM14"/>
<sequence length="222" mass="25276">MCDATRHRLWRPARDWLQERAPGSELVCRVGSGQATYHRFDPARRQHLITYGVRMIAAKHQPDSAHGWLSAREILKRGYFGGELSTLNLLAHTCCHEFAHLLQYNAGQRSYGSVHNRHFYRILDQLHASGGADATRRFLAEQSQALAIPLPATPFATADGHLQAHDWQVGEAVYFRHGTRRHDGEIIRVNRKTCTVQCSGLSRGLRYRVPWSLLRRPEPPTP</sequence>
<organism evidence="1 2">
    <name type="scientific">Marinobacter profundi</name>
    <dbReference type="NCBI Taxonomy" id="2666256"/>
    <lineage>
        <taxon>Bacteria</taxon>
        <taxon>Pseudomonadati</taxon>
        <taxon>Pseudomonadota</taxon>
        <taxon>Gammaproteobacteria</taxon>
        <taxon>Pseudomonadales</taxon>
        <taxon>Marinobacteraceae</taxon>
        <taxon>Marinobacter</taxon>
    </lineage>
</organism>
<dbReference type="Proteomes" id="UP000231409">
    <property type="component" value="Unassembled WGS sequence"/>
</dbReference>
<gene>
    <name evidence="1" type="ORF">CLH61_09260</name>
</gene>
<dbReference type="EMBL" id="NTFH01000007">
    <property type="protein sequence ID" value="PHQ15518.1"/>
    <property type="molecule type" value="Genomic_DNA"/>
</dbReference>
<evidence type="ECO:0000313" key="2">
    <source>
        <dbReference type="Proteomes" id="UP000231409"/>
    </source>
</evidence>
<keyword evidence="2" id="KW-1185">Reference proteome</keyword>
<protein>
    <recommendedName>
        <fullName evidence="3">SprT-like domain-containing protein</fullName>
    </recommendedName>
</protein>
<comment type="caution">
    <text evidence="1">The sequence shown here is derived from an EMBL/GenBank/DDBJ whole genome shotgun (WGS) entry which is preliminary data.</text>
</comment>
<proteinExistence type="predicted"/>
<evidence type="ECO:0008006" key="3">
    <source>
        <dbReference type="Google" id="ProtNLM"/>
    </source>
</evidence>
<reference evidence="1 2" key="1">
    <citation type="submission" date="2017-09" db="EMBL/GenBank/DDBJ databases">
        <title>The draft genome sequences of Marinobacter sp. PWS21.</title>
        <authorList>
            <person name="Cao J."/>
        </authorList>
    </citation>
    <scope>NUCLEOTIDE SEQUENCE [LARGE SCALE GENOMIC DNA]</scope>
    <source>
        <strain evidence="1 2">PWS21</strain>
    </source>
</reference>
<accession>A0A2G1UM14</accession>
<evidence type="ECO:0000313" key="1">
    <source>
        <dbReference type="EMBL" id="PHQ15518.1"/>
    </source>
</evidence>